<evidence type="ECO:0000313" key="2">
    <source>
        <dbReference type="Proteomes" id="UP000225706"/>
    </source>
</evidence>
<proteinExistence type="predicted"/>
<dbReference type="AlphaFoldDB" id="A0A2B4SBS7"/>
<accession>A0A2B4SBS7</accession>
<reference evidence="2" key="1">
    <citation type="journal article" date="2017" name="bioRxiv">
        <title>Comparative analysis of the genomes of Stylophora pistillata and Acropora digitifera provides evidence for extensive differences between species of corals.</title>
        <authorList>
            <person name="Voolstra C.R."/>
            <person name="Li Y."/>
            <person name="Liew Y.J."/>
            <person name="Baumgarten S."/>
            <person name="Zoccola D."/>
            <person name="Flot J.-F."/>
            <person name="Tambutte S."/>
            <person name="Allemand D."/>
            <person name="Aranda M."/>
        </authorList>
    </citation>
    <scope>NUCLEOTIDE SEQUENCE [LARGE SCALE GENOMIC DNA]</scope>
</reference>
<protein>
    <submittedName>
        <fullName evidence="1">Uncharacterized protein</fullName>
    </submittedName>
</protein>
<name>A0A2B4SBS7_STYPI</name>
<comment type="caution">
    <text evidence="1">The sequence shown here is derived from an EMBL/GenBank/DDBJ whole genome shotgun (WGS) entry which is preliminary data.</text>
</comment>
<evidence type="ECO:0000313" key="1">
    <source>
        <dbReference type="EMBL" id="PFX25905.1"/>
    </source>
</evidence>
<dbReference type="Proteomes" id="UP000225706">
    <property type="component" value="Unassembled WGS sequence"/>
</dbReference>
<keyword evidence="2" id="KW-1185">Reference proteome</keyword>
<sequence length="379" mass="43812">MAYLETCLCCLQHLQRNLMTTDGIEIKDIIRFFHGDSPYRQFESGQEKRGHYYCSGCGVSADRVNELDYGFRCQTISLHDRQEIVMKGPIGKRNSLHLKPKAFSSLQKLELELELGERGIYEGKTKKELQLLLDESLHGVRRVPALLYNNPNAILEPCSYEERKKQSGPWITDVWWCQDDKFVEFFDTCSEPDFWEEGPKLHYFGSTNFKNEEEYLRKCWHEYVETEVIIPAHLICTEDRDGNVERMHTDYLNGPLFTEFTSLRSQNQLEPIEMPLQANDSSSTSENADKCASSVLYDANDYHQKPNCDQGEEVCLRLIGGEHLLPVLSLLNTSFPVVPSNCFCDILHYVVWRVWVFFKSSVRVVCSVISTLKRTTSLD</sequence>
<gene>
    <name evidence="1" type="ORF">AWC38_SpisGene9437</name>
</gene>
<organism evidence="1 2">
    <name type="scientific">Stylophora pistillata</name>
    <name type="common">Smooth cauliflower coral</name>
    <dbReference type="NCBI Taxonomy" id="50429"/>
    <lineage>
        <taxon>Eukaryota</taxon>
        <taxon>Metazoa</taxon>
        <taxon>Cnidaria</taxon>
        <taxon>Anthozoa</taxon>
        <taxon>Hexacorallia</taxon>
        <taxon>Scleractinia</taxon>
        <taxon>Astrocoeniina</taxon>
        <taxon>Pocilloporidae</taxon>
        <taxon>Stylophora</taxon>
    </lineage>
</organism>
<dbReference type="OrthoDB" id="5986221at2759"/>
<dbReference type="EMBL" id="LSMT01000139">
    <property type="protein sequence ID" value="PFX25905.1"/>
    <property type="molecule type" value="Genomic_DNA"/>
</dbReference>